<accession>D6AI90</accession>
<dbReference type="Proteomes" id="UP000003986">
    <property type="component" value="Unassembled WGS sequence"/>
</dbReference>
<dbReference type="InterPro" id="IPR024726">
    <property type="entry name" value="FhuF_C"/>
</dbReference>
<evidence type="ECO:0000256" key="1">
    <source>
        <dbReference type="SAM" id="MobiDB-lite"/>
    </source>
</evidence>
<gene>
    <name evidence="3" type="ORF">SSGG_06512</name>
</gene>
<evidence type="ECO:0000313" key="3">
    <source>
        <dbReference type="EMBL" id="EFE79145.2"/>
    </source>
</evidence>
<feature type="domain" description="Ferric siderophore reductase C-terminal" evidence="2">
    <location>
        <begin position="233"/>
        <end position="252"/>
    </location>
</feature>
<protein>
    <recommendedName>
        <fullName evidence="2">Ferric siderophore reductase C-terminal domain-containing protein</fullName>
    </recommendedName>
</protein>
<dbReference type="AlphaFoldDB" id="D6AI90"/>
<dbReference type="EMBL" id="DS999644">
    <property type="protein sequence ID" value="EFE79145.2"/>
    <property type="molecule type" value="Genomic_DNA"/>
</dbReference>
<reference evidence="4" key="1">
    <citation type="submission" date="2008-10" db="EMBL/GenBank/DDBJ databases">
        <authorList>
            <person name="Molnar K."/>
        </authorList>
    </citation>
    <scope>NUCLEOTIDE SEQUENCE [LARGE SCALE GENOMIC DNA]</scope>
    <source>
        <strain evidence="4">NRRL 15998</strain>
    </source>
</reference>
<evidence type="ECO:0000259" key="2">
    <source>
        <dbReference type="Pfam" id="PF11575"/>
    </source>
</evidence>
<reference evidence="4" key="2">
    <citation type="submission" date="2008-12" db="EMBL/GenBank/DDBJ databases">
        <title>Annotation of Streptomyces roseosporus strain NRRL 15998.</title>
        <authorList>
            <consortium name="The Broad Institute Genome Sequencing Platform"/>
            <consortium name="Broad Institute Microbial Sequencing Center"/>
            <person name="Fischbach M."/>
            <person name="Ward D."/>
            <person name="Young S."/>
            <person name="Kodira C.D."/>
            <person name="Zeng Q."/>
            <person name="Koehrsen M."/>
            <person name="Godfrey P."/>
            <person name="Alvarado L."/>
            <person name="Berlin A.M."/>
            <person name="Borenstein D."/>
            <person name="Chen Z."/>
            <person name="Engels R."/>
            <person name="Freedman E."/>
            <person name="Gellesch M."/>
            <person name="Goldberg J."/>
            <person name="Griggs A."/>
            <person name="Gujja S."/>
            <person name="Heiman D.I."/>
            <person name="Hepburn T.A."/>
            <person name="Howarth C."/>
            <person name="Jen D."/>
            <person name="Larson L."/>
            <person name="Lewis B."/>
            <person name="Mehta T."/>
            <person name="Park D."/>
            <person name="Pearson M."/>
            <person name="Roberts A."/>
            <person name="Saif S."/>
            <person name="Shea T.D."/>
            <person name="Shenoy N."/>
            <person name="Sisk P."/>
            <person name="Stolte C."/>
            <person name="Sykes S.N."/>
            <person name="Walk T."/>
            <person name="White J."/>
            <person name="Yandava C."/>
            <person name="Straight P."/>
            <person name="Clardy J."/>
            <person name="Hung D."/>
            <person name="Kolter R."/>
            <person name="Mekalanos J."/>
            <person name="Walker S."/>
            <person name="Walsh C.T."/>
            <person name="Wieland B.L.C."/>
            <person name="Ilzarbe M."/>
            <person name="Galagan J."/>
            <person name="Nusbaum C."/>
            <person name="Birren B."/>
        </authorList>
    </citation>
    <scope>NUCLEOTIDE SEQUENCE [LARGE SCALE GENOMIC DNA]</scope>
    <source>
        <strain evidence="4">NRRL 15998</strain>
    </source>
</reference>
<organism evidence="3 4">
    <name type="scientific">Streptomyces filamentosus NRRL 15998</name>
    <dbReference type="NCBI Taxonomy" id="457431"/>
    <lineage>
        <taxon>Bacteria</taxon>
        <taxon>Bacillati</taxon>
        <taxon>Actinomycetota</taxon>
        <taxon>Actinomycetes</taxon>
        <taxon>Kitasatosporales</taxon>
        <taxon>Streptomycetaceae</taxon>
        <taxon>Streptomyces</taxon>
    </lineage>
</organism>
<sequence>MSRRDATAGVRGAGLRNGTAGGPETEGEQAMDLALLASVGGFFALRTTPVPDGGHRPLERLYAGENGPLAARVDRVAARLRAPERRVAASIAHLGLAARLWSISLGPAALFGRIPSLAPGDLHWDPASTSPDDLWLAGTAELPGTAARIREEVQYGHLVPLAEAFRRDGNISPQLLRGNAGSALAGAVRELVAFARAHDRPDVAARARALAAELFDDETLRDTGTPHGPAFRRRSCCLYWRCPGGGLCGDCVFDRAPGSARAGA</sequence>
<feature type="region of interest" description="Disordered" evidence="1">
    <location>
        <begin position="1"/>
        <end position="27"/>
    </location>
</feature>
<evidence type="ECO:0000313" key="4">
    <source>
        <dbReference type="Proteomes" id="UP000003986"/>
    </source>
</evidence>
<name>D6AI90_STRFL</name>
<proteinExistence type="predicted"/>
<dbReference type="GO" id="GO:0051537">
    <property type="term" value="F:2 iron, 2 sulfur cluster binding"/>
    <property type="evidence" value="ECO:0007669"/>
    <property type="project" value="InterPro"/>
</dbReference>
<dbReference type="Pfam" id="PF11575">
    <property type="entry name" value="FhuF_C"/>
    <property type="match status" value="1"/>
</dbReference>